<evidence type="ECO:0000256" key="2">
    <source>
        <dbReference type="ARBA" id="ARBA00022448"/>
    </source>
</evidence>
<comment type="function">
    <text evidence="9">Part of the twin-arginine translocation (Tat) system that transports large folded proteins containing a characteristic twin-arginine motif in their signal peptide across membranes. Together with TatC, TatB is part of a receptor directly interacting with Tat signal peptides. TatB may form an oligomeric binding site that transiently accommodates folded Tat precursor proteins before their translocation.</text>
</comment>
<feature type="transmembrane region" description="Helical" evidence="11">
    <location>
        <begin position="6"/>
        <end position="22"/>
    </location>
</feature>
<dbReference type="EMBL" id="SZZH01000001">
    <property type="protein sequence ID" value="TKV61044.1"/>
    <property type="molecule type" value="Genomic_DNA"/>
</dbReference>
<organism evidence="12 13">
    <name type="scientific">Nakamurella flava</name>
    <dbReference type="NCBI Taxonomy" id="2576308"/>
    <lineage>
        <taxon>Bacteria</taxon>
        <taxon>Bacillati</taxon>
        <taxon>Actinomycetota</taxon>
        <taxon>Actinomycetes</taxon>
        <taxon>Nakamurellales</taxon>
        <taxon>Nakamurellaceae</taxon>
        <taxon>Nakamurella</taxon>
    </lineage>
</organism>
<feature type="compositionally biased region" description="Low complexity" evidence="10">
    <location>
        <begin position="134"/>
        <end position="164"/>
    </location>
</feature>
<dbReference type="HAMAP" id="MF_00237">
    <property type="entry name" value="TatB"/>
    <property type="match status" value="1"/>
</dbReference>
<dbReference type="PRINTS" id="PR01506">
    <property type="entry name" value="TATBPROTEIN"/>
</dbReference>
<keyword evidence="4 9" id="KW-0812">Transmembrane</keyword>
<comment type="caution">
    <text evidence="12">The sequence shown here is derived from an EMBL/GenBank/DDBJ whole genome shotgun (WGS) entry which is preliminary data.</text>
</comment>
<keyword evidence="8 9" id="KW-0472">Membrane</keyword>
<dbReference type="RefSeq" id="WP_137448347.1">
    <property type="nucleotide sequence ID" value="NZ_SZZH01000001.1"/>
</dbReference>
<keyword evidence="13" id="KW-1185">Reference proteome</keyword>
<dbReference type="AlphaFoldDB" id="A0A4U6QKM9"/>
<evidence type="ECO:0000256" key="6">
    <source>
        <dbReference type="ARBA" id="ARBA00022989"/>
    </source>
</evidence>
<evidence type="ECO:0000256" key="10">
    <source>
        <dbReference type="SAM" id="MobiDB-lite"/>
    </source>
</evidence>
<evidence type="ECO:0000256" key="3">
    <source>
        <dbReference type="ARBA" id="ARBA00022475"/>
    </source>
</evidence>
<comment type="subcellular location">
    <subcellularLocation>
        <location evidence="9">Cell membrane</location>
        <topology evidence="9">Single-pass membrane protein</topology>
    </subcellularLocation>
    <subcellularLocation>
        <location evidence="1">Membrane</location>
        <topology evidence="1">Single-pass membrane protein</topology>
    </subcellularLocation>
</comment>
<dbReference type="Proteomes" id="UP000306985">
    <property type="component" value="Unassembled WGS sequence"/>
</dbReference>
<evidence type="ECO:0000256" key="7">
    <source>
        <dbReference type="ARBA" id="ARBA00023010"/>
    </source>
</evidence>
<accession>A0A4U6QKM9</accession>
<evidence type="ECO:0000256" key="4">
    <source>
        <dbReference type="ARBA" id="ARBA00022692"/>
    </source>
</evidence>
<keyword evidence="2 9" id="KW-0813">Transport</keyword>
<evidence type="ECO:0000256" key="5">
    <source>
        <dbReference type="ARBA" id="ARBA00022927"/>
    </source>
</evidence>
<proteinExistence type="inferred from homology"/>
<comment type="similarity">
    <text evidence="9">Belongs to the TatB family.</text>
</comment>
<name>A0A4U6QKM9_9ACTN</name>
<dbReference type="InterPro" id="IPR018448">
    <property type="entry name" value="TatB"/>
</dbReference>
<evidence type="ECO:0000256" key="11">
    <source>
        <dbReference type="SAM" id="Phobius"/>
    </source>
</evidence>
<dbReference type="Gene3D" id="1.20.5.3310">
    <property type="match status" value="1"/>
</dbReference>
<evidence type="ECO:0000313" key="12">
    <source>
        <dbReference type="EMBL" id="TKV61044.1"/>
    </source>
</evidence>
<feature type="compositionally biased region" description="Pro residues" evidence="10">
    <location>
        <begin position="165"/>
        <end position="175"/>
    </location>
</feature>
<keyword evidence="5 9" id="KW-0653">Protein transport</keyword>
<keyword evidence="6 9" id="KW-1133">Transmembrane helix</keyword>
<dbReference type="GO" id="GO:0008320">
    <property type="term" value="F:protein transmembrane transporter activity"/>
    <property type="evidence" value="ECO:0007669"/>
    <property type="project" value="UniProtKB-UniRule"/>
</dbReference>
<dbReference type="InterPro" id="IPR003369">
    <property type="entry name" value="TatA/B/E"/>
</dbReference>
<reference evidence="12 13" key="1">
    <citation type="submission" date="2019-05" db="EMBL/GenBank/DDBJ databases">
        <title>Nakamurella sp. N5BH11, whole genome shotgun sequence.</title>
        <authorList>
            <person name="Tuo L."/>
        </authorList>
    </citation>
    <scope>NUCLEOTIDE SEQUENCE [LARGE SCALE GENOMIC DNA]</scope>
    <source>
        <strain evidence="12 13">N5BH11</strain>
    </source>
</reference>
<dbReference type="Pfam" id="PF02416">
    <property type="entry name" value="TatA_B_E"/>
    <property type="match status" value="1"/>
</dbReference>
<evidence type="ECO:0000313" key="13">
    <source>
        <dbReference type="Proteomes" id="UP000306985"/>
    </source>
</evidence>
<comment type="subunit">
    <text evidence="9">The Tat system comprises two distinct complexes: a TatABC complex, containing multiple copies of TatA, TatB and TatC subunits, and a separate TatA complex, containing only TatA subunits. Substrates initially bind to the TatABC complex, which probably triggers association of the separate TatA complex to form the active translocon.</text>
</comment>
<dbReference type="GO" id="GO:0043953">
    <property type="term" value="P:protein transport by the Tat complex"/>
    <property type="evidence" value="ECO:0007669"/>
    <property type="project" value="UniProtKB-UniRule"/>
</dbReference>
<dbReference type="OrthoDB" id="3267321at2"/>
<evidence type="ECO:0000256" key="1">
    <source>
        <dbReference type="ARBA" id="ARBA00004167"/>
    </source>
</evidence>
<sequence length="175" mass="18348">MFGLSWTQIGIIVVIGVFLLGPERIPTAVTWVTSTLRKVRGMAVGAQAELRKEIGPEMEELRRQIAELQSLKEIQELRELRDLHPKRIIGRNLLGEEFSGGVSGFLGLKDQPNSAQQPPPGTGATSGRDGLIKPVSAVPTAAAAPSAPASGATPPDGATATRAPSAPPPFDPDGT</sequence>
<protein>
    <recommendedName>
        <fullName evidence="9">Sec-independent protein translocase protein TatB</fullName>
    </recommendedName>
</protein>
<evidence type="ECO:0000256" key="8">
    <source>
        <dbReference type="ARBA" id="ARBA00023136"/>
    </source>
</evidence>
<feature type="region of interest" description="Disordered" evidence="10">
    <location>
        <begin position="105"/>
        <end position="175"/>
    </location>
</feature>
<keyword evidence="7 9" id="KW-0811">Translocation</keyword>
<evidence type="ECO:0000256" key="9">
    <source>
        <dbReference type="HAMAP-Rule" id="MF_00237"/>
    </source>
</evidence>
<gene>
    <name evidence="9" type="primary">tatB</name>
    <name evidence="12" type="ORF">FDO65_05195</name>
</gene>
<keyword evidence="3 9" id="KW-1003">Cell membrane</keyword>
<dbReference type="GO" id="GO:0033281">
    <property type="term" value="C:TAT protein transport complex"/>
    <property type="evidence" value="ECO:0007669"/>
    <property type="project" value="UniProtKB-UniRule"/>
</dbReference>